<dbReference type="PATRIC" id="fig|1076.23.peg.4309"/>
<proteinExistence type="inferred from homology"/>
<dbReference type="InterPro" id="IPR029063">
    <property type="entry name" value="SAM-dependent_MTases_sf"/>
</dbReference>
<dbReference type="GO" id="GO:0003677">
    <property type="term" value="F:DNA binding"/>
    <property type="evidence" value="ECO:0007669"/>
    <property type="project" value="InterPro"/>
</dbReference>
<evidence type="ECO:0000256" key="6">
    <source>
        <dbReference type="ARBA" id="ARBA00022747"/>
    </source>
</evidence>
<dbReference type="PRINTS" id="PR00507">
    <property type="entry name" value="N12N6MTFRASE"/>
</dbReference>
<feature type="domain" description="N6 adenine-specific DNA methyltransferase N-terminal" evidence="9">
    <location>
        <begin position="16"/>
        <end position="133"/>
    </location>
</feature>
<dbReference type="Gene3D" id="1.20.1260.30">
    <property type="match status" value="1"/>
</dbReference>
<evidence type="ECO:0000256" key="4">
    <source>
        <dbReference type="ARBA" id="ARBA00022679"/>
    </source>
</evidence>
<evidence type="ECO:0000256" key="3">
    <source>
        <dbReference type="ARBA" id="ARBA00022603"/>
    </source>
</evidence>
<evidence type="ECO:0000259" key="8">
    <source>
        <dbReference type="Pfam" id="PF02384"/>
    </source>
</evidence>
<evidence type="ECO:0000313" key="11">
    <source>
        <dbReference type="Proteomes" id="UP000032515"/>
    </source>
</evidence>
<dbReference type="EMBL" id="JXXE01000386">
    <property type="protein sequence ID" value="KIZ39954.1"/>
    <property type="molecule type" value="Genomic_DNA"/>
</dbReference>
<dbReference type="InterPro" id="IPR038333">
    <property type="entry name" value="T1MK-like_N_sf"/>
</dbReference>
<dbReference type="PROSITE" id="PS00092">
    <property type="entry name" value="N6_MTASE"/>
    <property type="match status" value="1"/>
</dbReference>
<comment type="caution">
    <text evidence="10">The sequence shown here is derived from an EMBL/GenBank/DDBJ whole genome shotgun (WGS) entry which is preliminary data.</text>
</comment>
<protein>
    <recommendedName>
        <fullName evidence="2">site-specific DNA-methyltransferase (adenine-specific)</fullName>
        <ecNumber evidence="2">2.1.1.72</ecNumber>
    </recommendedName>
</protein>
<dbReference type="InterPro" id="IPR052916">
    <property type="entry name" value="Type-I_RE_MTase_Subunit"/>
</dbReference>
<dbReference type="GO" id="GO:0009007">
    <property type="term" value="F:site-specific DNA-methyltransferase (adenine-specific) activity"/>
    <property type="evidence" value="ECO:0007669"/>
    <property type="project" value="UniProtKB-EC"/>
</dbReference>
<evidence type="ECO:0000256" key="5">
    <source>
        <dbReference type="ARBA" id="ARBA00022691"/>
    </source>
</evidence>
<evidence type="ECO:0000256" key="1">
    <source>
        <dbReference type="ARBA" id="ARBA00006594"/>
    </source>
</evidence>
<dbReference type="InterPro" id="IPR002052">
    <property type="entry name" value="DNA_methylase_N6_adenine_CS"/>
</dbReference>
<dbReference type="GO" id="GO:0008170">
    <property type="term" value="F:N-methyltransferase activity"/>
    <property type="evidence" value="ECO:0007669"/>
    <property type="project" value="InterPro"/>
</dbReference>
<dbReference type="Pfam" id="PF02384">
    <property type="entry name" value="N6_Mtase"/>
    <property type="match status" value="1"/>
</dbReference>
<evidence type="ECO:0000313" key="10">
    <source>
        <dbReference type="EMBL" id="KIZ39954.1"/>
    </source>
</evidence>
<evidence type="ECO:0000259" key="9">
    <source>
        <dbReference type="Pfam" id="PF12161"/>
    </source>
</evidence>
<keyword evidence="5" id="KW-0949">S-adenosyl-L-methionine</keyword>
<dbReference type="InterPro" id="IPR022749">
    <property type="entry name" value="D12N6_MeTrfase_N"/>
</dbReference>
<comment type="similarity">
    <text evidence="1">Belongs to the N(4)/N(6)-methyltransferase family.</text>
</comment>
<evidence type="ECO:0000256" key="7">
    <source>
        <dbReference type="ARBA" id="ARBA00047942"/>
    </source>
</evidence>
<dbReference type="EC" id="2.1.1.72" evidence="2"/>
<name>A0A0D7EGL0_RHOPL</name>
<dbReference type="GO" id="GO:0009307">
    <property type="term" value="P:DNA restriction-modification system"/>
    <property type="evidence" value="ECO:0007669"/>
    <property type="project" value="UniProtKB-KW"/>
</dbReference>
<accession>A0A0D7EGL0</accession>
<dbReference type="Proteomes" id="UP000032515">
    <property type="component" value="Unassembled WGS sequence"/>
</dbReference>
<dbReference type="GO" id="GO:0032259">
    <property type="term" value="P:methylation"/>
    <property type="evidence" value="ECO:0007669"/>
    <property type="project" value="UniProtKB-KW"/>
</dbReference>
<comment type="catalytic activity">
    <reaction evidence="7">
        <text>a 2'-deoxyadenosine in DNA + S-adenosyl-L-methionine = an N(6)-methyl-2'-deoxyadenosine in DNA + S-adenosyl-L-homocysteine + H(+)</text>
        <dbReference type="Rhea" id="RHEA:15197"/>
        <dbReference type="Rhea" id="RHEA-COMP:12418"/>
        <dbReference type="Rhea" id="RHEA-COMP:12419"/>
        <dbReference type="ChEBI" id="CHEBI:15378"/>
        <dbReference type="ChEBI" id="CHEBI:57856"/>
        <dbReference type="ChEBI" id="CHEBI:59789"/>
        <dbReference type="ChEBI" id="CHEBI:90615"/>
        <dbReference type="ChEBI" id="CHEBI:90616"/>
        <dbReference type="EC" id="2.1.1.72"/>
    </reaction>
</comment>
<dbReference type="AlphaFoldDB" id="A0A0D7EGL0"/>
<dbReference type="Pfam" id="PF12161">
    <property type="entry name" value="HsdM_N"/>
    <property type="match status" value="1"/>
</dbReference>
<feature type="domain" description="DNA methylase adenine-specific" evidence="8">
    <location>
        <begin position="155"/>
        <end position="485"/>
    </location>
</feature>
<dbReference type="PANTHER" id="PTHR42998">
    <property type="entry name" value="TYPE I RESTRICTION ENZYME HINDVIIP M PROTEIN-RELATED"/>
    <property type="match status" value="1"/>
</dbReference>
<dbReference type="SUPFAM" id="SSF53335">
    <property type="entry name" value="S-adenosyl-L-methionine-dependent methyltransferases"/>
    <property type="match status" value="1"/>
</dbReference>
<reference evidence="10 11" key="1">
    <citation type="submission" date="2014-11" db="EMBL/GenBank/DDBJ databases">
        <title>Genomics and ecophysiology of heterotrophic nitrogen fixing bacteria isolated from estuarine surface water.</title>
        <authorList>
            <person name="Bentzon-Tilia M."/>
            <person name="Severin I."/>
            <person name="Hansen L.H."/>
            <person name="Riemann L."/>
        </authorList>
    </citation>
    <scope>NUCLEOTIDE SEQUENCE [LARGE SCALE GENOMIC DNA]</scope>
    <source>
        <strain evidence="10 11">BAL398</strain>
    </source>
</reference>
<dbReference type="PANTHER" id="PTHR42998:SF1">
    <property type="entry name" value="TYPE I RESTRICTION ENZYME HINDI METHYLASE SUBUNIT"/>
    <property type="match status" value="1"/>
</dbReference>
<keyword evidence="4 10" id="KW-0808">Transferase</keyword>
<gene>
    <name evidence="10" type="ORF">OO17_18985</name>
</gene>
<dbReference type="Gene3D" id="3.40.50.150">
    <property type="entry name" value="Vaccinia Virus protein VP39"/>
    <property type="match status" value="1"/>
</dbReference>
<evidence type="ECO:0000256" key="2">
    <source>
        <dbReference type="ARBA" id="ARBA00011900"/>
    </source>
</evidence>
<organism evidence="10 11">
    <name type="scientific">Rhodopseudomonas palustris</name>
    <dbReference type="NCBI Taxonomy" id="1076"/>
    <lineage>
        <taxon>Bacteria</taxon>
        <taxon>Pseudomonadati</taxon>
        <taxon>Pseudomonadota</taxon>
        <taxon>Alphaproteobacteria</taxon>
        <taxon>Hyphomicrobiales</taxon>
        <taxon>Nitrobacteraceae</taxon>
        <taxon>Rhodopseudomonas</taxon>
    </lineage>
</organism>
<dbReference type="InterPro" id="IPR003356">
    <property type="entry name" value="DNA_methylase_A-5"/>
</dbReference>
<keyword evidence="6" id="KW-0680">Restriction system</keyword>
<sequence length="526" mass="58055">MAPPAKAPRPNGNGSLEADLFKTADKLRGNMEPSDYKHVALGLIFLKHISDAFEAKRAELLADYPDGAEDPDEYAAENVFWVPKEARWSHLQASAKQPSIGKLIDEAMIAIEKRNDSLKGVLPKDYARPALNAVMLGELIDLISGIALGQEKGQARDVLGRVYEYFLGQFAGSEGKRGGEFYTPRSVVRVMVEMLEPYKGRVYDPCCGSGGMFVQSEKFALEHEGRIGDIAVYGQESNYTTWRLCKMNLAVRGIDADIKWNSEGSFHKDELRDLKADYILANPPFNISDWGGDRLREDVRWSYGVPPAGNANFAWIQHIVHHLAPSGTAGVVLANGSMSSTQSGEDTIRRALIEGVDGKPGVVDCMIALPGQLFYSTQIPVCLWFLARDKSNGIARDAKLRDRRGEILFIDARKLGHMVDRTRKEFSDADIDKITRAYHAWRGESDAGAYEDVPGFCKAAKLEEIEGHGYVLTPGRYVGAADAEDEEAPFVERFSTLKATLSEQFITAENLTAKIFQALAKVTPNG</sequence>
<keyword evidence="3 10" id="KW-0489">Methyltransferase</keyword>